<dbReference type="EMBL" id="JAYMYJ010000152">
    <property type="protein sequence ID" value="MEB4593255.1"/>
    <property type="molecule type" value="Genomic_DNA"/>
</dbReference>
<evidence type="ECO:0000259" key="2">
    <source>
        <dbReference type="PROSITE" id="PS50234"/>
    </source>
</evidence>
<comment type="caution">
    <text evidence="3">The sequence shown here is derived from an EMBL/GenBank/DDBJ whole genome shotgun (WGS) entry which is preliminary data.</text>
</comment>
<dbReference type="InterPro" id="IPR036465">
    <property type="entry name" value="vWFA_dom_sf"/>
</dbReference>
<dbReference type="InterPro" id="IPR002035">
    <property type="entry name" value="VWF_A"/>
</dbReference>
<evidence type="ECO:0000313" key="3">
    <source>
        <dbReference type="EMBL" id="MEB4593255.1"/>
    </source>
</evidence>
<keyword evidence="4" id="KW-1185">Reference proteome</keyword>
<dbReference type="InterPro" id="IPR003325">
    <property type="entry name" value="TerD"/>
</dbReference>
<dbReference type="CDD" id="cd06974">
    <property type="entry name" value="TerD_like"/>
    <property type="match status" value="1"/>
</dbReference>
<evidence type="ECO:0000256" key="1">
    <source>
        <dbReference type="ARBA" id="ARBA00022686"/>
    </source>
</evidence>
<dbReference type="InterPro" id="IPR051324">
    <property type="entry name" value="Stress/Tellurium_Resist"/>
</dbReference>
<dbReference type="InterPro" id="IPR019303">
    <property type="entry name" value="vWA_TerF_C"/>
</dbReference>
<proteinExistence type="predicted"/>
<dbReference type="Pfam" id="PF02342">
    <property type="entry name" value="TerD"/>
    <property type="match status" value="1"/>
</dbReference>
<dbReference type="Proteomes" id="UP001308005">
    <property type="component" value="Unassembled WGS sequence"/>
</dbReference>
<keyword evidence="1" id="KW-0778">Tellurium resistance</keyword>
<dbReference type="SUPFAM" id="SSF53300">
    <property type="entry name" value="vWA-like"/>
    <property type="match status" value="1"/>
</dbReference>
<dbReference type="PANTHER" id="PTHR32097:SF3">
    <property type="entry name" value="TELLURITE RESISTANCE PROTEIN"/>
    <property type="match status" value="1"/>
</dbReference>
<organism evidence="3 4">
    <name type="scientific">Candidatus Thiothrix phosphatis</name>
    <dbReference type="NCBI Taxonomy" id="3112415"/>
    <lineage>
        <taxon>Bacteria</taxon>
        <taxon>Pseudomonadati</taxon>
        <taxon>Pseudomonadota</taxon>
        <taxon>Gammaproteobacteria</taxon>
        <taxon>Thiotrichales</taxon>
        <taxon>Thiotrichaceae</taxon>
        <taxon>Thiothrix</taxon>
    </lineage>
</organism>
<name>A0ABU6D2K2_9GAMM</name>
<evidence type="ECO:0000313" key="4">
    <source>
        <dbReference type="Proteomes" id="UP001308005"/>
    </source>
</evidence>
<dbReference type="SMART" id="SM00327">
    <property type="entry name" value="VWA"/>
    <property type="match status" value="1"/>
</dbReference>
<dbReference type="Gene3D" id="2.60.60.30">
    <property type="entry name" value="sav2460 like domains"/>
    <property type="match status" value="1"/>
</dbReference>
<sequence>MIQIQKGQRLKLAEIVPEHTAFLLHADYNGAGVTLDFACFGLDAAGMLSDDRYMTFFNQHVTPCGGVALQESATASSAAFKIDLQRLPDTIERLVLTAAIDGQATMHDIPNGTVKLESQGKTVAQFSFAGSDFEQERAVMLVELYRKAGVWRISATAQGFNGGLDALVKHFGATVAEAPAPSTPPPPVVNPARISLEKRLETEAPKLLSLAKKSAISLAKVGLESHRAKVCLCLDISGSMNRLYRDGLIQAFSERILALGCRFDDDGEIDVFLFGRHVHQPAPMGIGNYATYIARIIQQHPLEGDTRYGLAMQAIRRHYFPDAAGGERKTTLQADMPVYVMFVTDGGTSDQGLTEKQLRWSSQEPIFWQFMGIGKGRKSRSKLLAAFANSDFPFLEKLDELPGRLLDNAGFFSVESPNEHSDEALYDLMMGEYPGWITLAKQQGILR</sequence>
<dbReference type="PANTHER" id="PTHR32097">
    <property type="entry name" value="CAMP-BINDING PROTEIN 1-RELATED"/>
    <property type="match status" value="1"/>
</dbReference>
<dbReference type="CDD" id="cd00198">
    <property type="entry name" value="vWFA"/>
    <property type="match status" value="1"/>
</dbReference>
<protein>
    <submittedName>
        <fullName evidence="3">VWA domain-containing protein</fullName>
    </submittedName>
</protein>
<dbReference type="Gene3D" id="3.40.50.410">
    <property type="entry name" value="von Willebrand factor, type A domain"/>
    <property type="match status" value="1"/>
</dbReference>
<dbReference type="RefSeq" id="WP_324698042.1">
    <property type="nucleotide sequence ID" value="NZ_JAYMYJ010000152.1"/>
</dbReference>
<reference evidence="4" key="1">
    <citation type="submission" date="2023-07" db="EMBL/GenBank/DDBJ databases">
        <title>The carbon used by Thiothrix.</title>
        <authorList>
            <person name="Chen L."/>
        </authorList>
    </citation>
    <scope>NUCLEOTIDE SEQUENCE [LARGE SCALE GENOMIC DNA]</scope>
</reference>
<dbReference type="Pfam" id="PF10138">
    <property type="entry name" value="vWA-TerF-like"/>
    <property type="match status" value="1"/>
</dbReference>
<dbReference type="PROSITE" id="PS50234">
    <property type="entry name" value="VWFA"/>
    <property type="match status" value="1"/>
</dbReference>
<feature type="domain" description="VWFA" evidence="2">
    <location>
        <begin position="229"/>
        <end position="429"/>
    </location>
</feature>
<accession>A0ABU6D2K2</accession>
<gene>
    <name evidence="3" type="ORF">VSS37_19920</name>
</gene>